<evidence type="ECO:0000313" key="2">
    <source>
        <dbReference type="Proteomes" id="UP000694428"/>
    </source>
</evidence>
<reference evidence="1" key="2">
    <citation type="submission" date="2025-09" db="UniProtKB">
        <authorList>
            <consortium name="Ensembl"/>
        </authorList>
    </citation>
    <scope>IDENTIFICATION</scope>
</reference>
<name>A0A8C9LCR7_PAVCR</name>
<keyword evidence="2" id="KW-1185">Reference proteome</keyword>
<evidence type="ECO:0000313" key="1">
    <source>
        <dbReference type="Ensembl" id="ENSPSTP00000017661.1"/>
    </source>
</evidence>
<protein>
    <submittedName>
        <fullName evidence="1">Uncharacterized protein</fullName>
    </submittedName>
</protein>
<proteinExistence type="predicted"/>
<dbReference type="Proteomes" id="UP000694428">
    <property type="component" value="Unplaced"/>
</dbReference>
<dbReference type="Ensembl" id="ENSPSTT00000018513.1">
    <property type="protein sequence ID" value="ENSPSTP00000017661.1"/>
    <property type="gene ID" value="ENSPSTG00000012644.1"/>
</dbReference>
<accession>A0A8C9LCR7</accession>
<reference evidence="1" key="1">
    <citation type="submission" date="2025-08" db="UniProtKB">
        <authorList>
            <consortium name="Ensembl"/>
        </authorList>
    </citation>
    <scope>IDENTIFICATION</scope>
</reference>
<sequence length="160" mass="18210">IASMLFVILLDLCVDRELYFRDTYSFYQFSADECTYLFCEFEKEGGWKNAVKLLLQLLPLSPPRIDIRAQEFPMSAQSQFQLLQKRDLLLARSMTSHEQETALQPPGSVQKEGRRCSRRRAEALCSSGEAWSRLSSCSPWARCGATLHVQPWRSPPGSSG</sequence>
<dbReference type="Gene3D" id="1.10.10.10">
    <property type="entry name" value="Winged helix-like DNA-binding domain superfamily/Winged helix DNA-binding domain"/>
    <property type="match status" value="1"/>
</dbReference>
<dbReference type="AlphaFoldDB" id="A0A8C9LCR7"/>
<organism evidence="1 2">
    <name type="scientific">Pavo cristatus</name>
    <name type="common">Indian peafowl</name>
    <name type="synonym">Blue peafowl</name>
    <dbReference type="NCBI Taxonomy" id="9049"/>
    <lineage>
        <taxon>Eukaryota</taxon>
        <taxon>Metazoa</taxon>
        <taxon>Chordata</taxon>
        <taxon>Craniata</taxon>
        <taxon>Vertebrata</taxon>
        <taxon>Euteleostomi</taxon>
        <taxon>Archelosauria</taxon>
        <taxon>Archosauria</taxon>
        <taxon>Dinosauria</taxon>
        <taxon>Saurischia</taxon>
        <taxon>Theropoda</taxon>
        <taxon>Coelurosauria</taxon>
        <taxon>Aves</taxon>
        <taxon>Neognathae</taxon>
        <taxon>Galloanserae</taxon>
        <taxon>Galliformes</taxon>
        <taxon>Phasianidae</taxon>
        <taxon>Phasianinae</taxon>
        <taxon>Pavo</taxon>
    </lineage>
</organism>
<dbReference type="InterPro" id="IPR036388">
    <property type="entry name" value="WH-like_DNA-bd_sf"/>
</dbReference>